<dbReference type="Proteomes" id="UP000266861">
    <property type="component" value="Unassembled WGS sequence"/>
</dbReference>
<name>A0A397H203_9GLOM</name>
<dbReference type="EMBL" id="PQFF01000352">
    <property type="protein sequence ID" value="RHZ57017.1"/>
    <property type="molecule type" value="Genomic_DNA"/>
</dbReference>
<organism evidence="1 2">
    <name type="scientific">Diversispora epigaea</name>
    <dbReference type="NCBI Taxonomy" id="1348612"/>
    <lineage>
        <taxon>Eukaryota</taxon>
        <taxon>Fungi</taxon>
        <taxon>Fungi incertae sedis</taxon>
        <taxon>Mucoromycota</taxon>
        <taxon>Glomeromycotina</taxon>
        <taxon>Glomeromycetes</taxon>
        <taxon>Diversisporales</taxon>
        <taxon>Diversisporaceae</taxon>
        <taxon>Diversispora</taxon>
    </lineage>
</organism>
<sequence length="139" mass="16645">MYSMDDEFFEEIHKFPFPVQQMLIKEIDAVMDRLEKGKCVPGLTSIVYFTIDIYYHANTYFMKLFEENGFEIYEQRKLVIEEIPIQTDTEKKIENRRHIVNELTERMRNKYWSAEEMGASQAEIFVNKLEISLNSIINN</sequence>
<comment type="caution">
    <text evidence="1">The sequence shown here is derived from an EMBL/GenBank/DDBJ whole genome shotgun (WGS) entry which is preliminary data.</text>
</comment>
<dbReference type="AlphaFoldDB" id="A0A397H203"/>
<evidence type="ECO:0000313" key="2">
    <source>
        <dbReference type="Proteomes" id="UP000266861"/>
    </source>
</evidence>
<keyword evidence="2" id="KW-1185">Reference proteome</keyword>
<proteinExistence type="predicted"/>
<accession>A0A397H203</accession>
<reference evidence="1 2" key="1">
    <citation type="submission" date="2018-08" db="EMBL/GenBank/DDBJ databases">
        <title>Genome and evolution of the arbuscular mycorrhizal fungus Diversispora epigaea (formerly Glomus versiforme) and its bacterial endosymbionts.</title>
        <authorList>
            <person name="Sun X."/>
            <person name="Fei Z."/>
            <person name="Harrison M."/>
        </authorList>
    </citation>
    <scope>NUCLEOTIDE SEQUENCE [LARGE SCALE GENOMIC DNA]</scope>
    <source>
        <strain evidence="1 2">IT104</strain>
    </source>
</reference>
<protein>
    <submittedName>
        <fullName evidence="1">Uncharacterized protein</fullName>
    </submittedName>
</protein>
<gene>
    <name evidence="1" type="ORF">Glove_395g58</name>
</gene>
<evidence type="ECO:0000313" key="1">
    <source>
        <dbReference type="EMBL" id="RHZ57017.1"/>
    </source>
</evidence>
<dbReference type="OrthoDB" id="2414800at2759"/>